<reference evidence="7 8" key="1">
    <citation type="journal article" date="2018" name="Evol. Lett.">
        <title>Horizontal gene cluster transfer increased hallucinogenic mushroom diversity.</title>
        <authorList>
            <person name="Reynolds H.T."/>
            <person name="Vijayakumar V."/>
            <person name="Gluck-Thaler E."/>
            <person name="Korotkin H.B."/>
            <person name="Matheny P.B."/>
            <person name="Slot J.C."/>
        </authorList>
    </citation>
    <scope>NUCLEOTIDE SEQUENCE [LARGE SCALE GENOMIC DNA]</scope>
    <source>
        <strain evidence="7 8">2631</strain>
    </source>
</reference>
<comment type="similarity">
    <text evidence="2">Belongs to the TPP enzyme family.</text>
</comment>
<dbReference type="GO" id="GO:0009097">
    <property type="term" value="P:isoleucine biosynthetic process"/>
    <property type="evidence" value="ECO:0007669"/>
    <property type="project" value="TreeGrafter"/>
</dbReference>
<dbReference type="CDD" id="cd07035">
    <property type="entry name" value="TPP_PYR_POX_like"/>
    <property type="match status" value="1"/>
</dbReference>
<dbReference type="STRING" id="93625.A0A409VQL7"/>
<dbReference type="Proteomes" id="UP000283269">
    <property type="component" value="Unassembled WGS sequence"/>
</dbReference>
<dbReference type="InterPro" id="IPR012001">
    <property type="entry name" value="Thiamin_PyroP_enz_TPP-bd_dom"/>
</dbReference>
<evidence type="ECO:0000256" key="3">
    <source>
        <dbReference type="ARBA" id="ARBA00023052"/>
    </source>
</evidence>
<keyword evidence="3" id="KW-0786">Thiamine pyrophosphate</keyword>
<dbReference type="Gene3D" id="3.40.50.1220">
    <property type="entry name" value="TPP-binding domain"/>
    <property type="match status" value="1"/>
</dbReference>
<dbReference type="GO" id="GO:0009099">
    <property type="term" value="P:L-valine biosynthetic process"/>
    <property type="evidence" value="ECO:0007669"/>
    <property type="project" value="TreeGrafter"/>
</dbReference>
<dbReference type="GO" id="GO:0005739">
    <property type="term" value="C:mitochondrion"/>
    <property type="evidence" value="ECO:0007669"/>
    <property type="project" value="UniProtKB-SubCell"/>
</dbReference>
<evidence type="ECO:0000313" key="8">
    <source>
        <dbReference type="Proteomes" id="UP000283269"/>
    </source>
</evidence>
<dbReference type="InterPro" id="IPR029061">
    <property type="entry name" value="THDP-binding"/>
</dbReference>
<evidence type="ECO:0000313" key="7">
    <source>
        <dbReference type="EMBL" id="PPQ68528.1"/>
    </source>
</evidence>
<dbReference type="GO" id="GO:0005948">
    <property type="term" value="C:acetolactate synthase complex"/>
    <property type="evidence" value="ECO:0007669"/>
    <property type="project" value="TreeGrafter"/>
</dbReference>
<sequence length="674" mass="72872">MDTPPSTYTASSLFLRTLSRAGITHAFVNWGSDHPALLEDLARQRVESDDEDTQPKIVTCPNEMVALSAAQGYAQATGKPAAVIVHVDVGTQALAGAVHNVDRSRTPVLIYAGASPISSQGEHKGTRNEWIMWLQDIPDQSAIVRQYMRHTAQLGSAKTIEQGVKRALQIATSEPKGPVYLWARREVMEEEVDLESVHAISGISKWPAIEATALSPSGERPIYAYSANKYSEIPALRQISEALLTASSPLIITSHAGRSPAAVAALTSLASLLAIPVISSCPSTVNIPFSHPSYIGTTLLFPYSHWEKLEGVDVVLVLECELPWIPMNEKPVEGTRVFVIDGGDPIKLGMGQWHVDAELICRADPGIALEQLESSLRSMGVRPQGESWCLDTSFDGSLEEKAKFRWETLERNHKRLVSELDRAEDNFQKTMRPSVPGTIPYPPVVITVPNVIGVLRKTIASLTPSNGSNTLILNESISNFPAVWTHLRPESPGSVVTSGGSSLGWALGAAVGASLGARTIGAKERVSSEGKEYDLVVAIVGDGSFMFGVPSSAYWMARRYNTPFLTIILNNGGWKSPQLSMLGVHPVGHGRQARSGEQLSIGFGPNPPDFPQIAVAASAGWAWGARVGVVDTTSPTWNQDTKPREELNTVFAKAVRMVLEERRCAVVDCVLESI</sequence>
<evidence type="ECO:0000256" key="4">
    <source>
        <dbReference type="ARBA" id="ARBA00023128"/>
    </source>
</evidence>
<dbReference type="GO" id="GO:0030976">
    <property type="term" value="F:thiamine pyrophosphate binding"/>
    <property type="evidence" value="ECO:0007669"/>
    <property type="project" value="InterPro"/>
</dbReference>
<dbReference type="AlphaFoldDB" id="A0A409VQL7"/>
<dbReference type="InterPro" id="IPR011766">
    <property type="entry name" value="TPP_enzyme_TPP-bd"/>
</dbReference>
<dbReference type="InterPro" id="IPR029035">
    <property type="entry name" value="DHS-like_NAD/FAD-binding_dom"/>
</dbReference>
<evidence type="ECO:0008006" key="9">
    <source>
        <dbReference type="Google" id="ProtNLM"/>
    </source>
</evidence>
<accession>A0A409VQL7</accession>
<feature type="domain" description="Thiamine pyrophosphate enzyme N-terminal TPP-binding" evidence="6">
    <location>
        <begin position="9"/>
        <end position="131"/>
    </location>
</feature>
<name>A0A409VQL7_PSICY</name>
<organism evidence="7 8">
    <name type="scientific">Psilocybe cyanescens</name>
    <dbReference type="NCBI Taxonomy" id="93625"/>
    <lineage>
        <taxon>Eukaryota</taxon>
        <taxon>Fungi</taxon>
        <taxon>Dikarya</taxon>
        <taxon>Basidiomycota</taxon>
        <taxon>Agaricomycotina</taxon>
        <taxon>Agaricomycetes</taxon>
        <taxon>Agaricomycetidae</taxon>
        <taxon>Agaricales</taxon>
        <taxon>Agaricineae</taxon>
        <taxon>Strophariaceae</taxon>
        <taxon>Psilocybe</taxon>
    </lineage>
</organism>
<protein>
    <recommendedName>
        <fullName evidence="9">Thiamine pyrophosphate enzyme TPP-binding domain-containing protein</fullName>
    </recommendedName>
</protein>
<proteinExistence type="inferred from homology"/>
<keyword evidence="8" id="KW-1185">Reference proteome</keyword>
<comment type="caution">
    <text evidence="7">The sequence shown here is derived from an EMBL/GenBank/DDBJ whole genome shotgun (WGS) entry which is preliminary data.</text>
</comment>
<dbReference type="Pfam" id="PF02776">
    <property type="entry name" value="TPP_enzyme_N"/>
    <property type="match status" value="1"/>
</dbReference>
<dbReference type="GO" id="GO:0050660">
    <property type="term" value="F:flavin adenine dinucleotide binding"/>
    <property type="evidence" value="ECO:0007669"/>
    <property type="project" value="TreeGrafter"/>
</dbReference>
<dbReference type="EMBL" id="NHYD01003955">
    <property type="protein sequence ID" value="PPQ68528.1"/>
    <property type="molecule type" value="Genomic_DNA"/>
</dbReference>
<dbReference type="GO" id="GO:0003984">
    <property type="term" value="F:acetolactate synthase activity"/>
    <property type="evidence" value="ECO:0007669"/>
    <property type="project" value="TreeGrafter"/>
</dbReference>
<evidence type="ECO:0000259" key="5">
    <source>
        <dbReference type="Pfam" id="PF02775"/>
    </source>
</evidence>
<dbReference type="SUPFAM" id="SSF52467">
    <property type="entry name" value="DHS-like NAD/FAD-binding domain"/>
    <property type="match status" value="1"/>
</dbReference>
<comment type="subcellular location">
    <subcellularLocation>
        <location evidence="1">Mitochondrion</location>
    </subcellularLocation>
</comment>
<dbReference type="PANTHER" id="PTHR18968">
    <property type="entry name" value="THIAMINE PYROPHOSPHATE ENZYMES"/>
    <property type="match status" value="1"/>
</dbReference>
<dbReference type="InterPro" id="IPR045229">
    <property type="entry name" value="TPP_enz"/>
</dbReference>
<dbReference type="Pfam" id="PF02775">
    <property type="entry name" value="TPP_enzyme_C"/>
    <property type="match status" value="1"/>
</dbReference>
<dbReference type="InParanoid" id="A0A409VQL7"/>
<gene>
    <name evidence="7" type="ORF">CVT25_005450</name>
</gene>
<evidence type="ECO:0000259" key="6">
    <source>
        <dbReference type="Pfam" id="PF02776"/>
    </source>
</evidence>
<feature type="domain" description="Thiamine pyrophosphate enzyme TPP-binding" evidence="5">
    <location>
        <begin position="483"/>
        <end position="629"/>
    </location>
</feature>
<evidence type="ECO:0000256" key="1">
    <source>
        <dbReference type="ARBA" id="ARBA00004173"/>
    </source>
</evidence>
<evidence type="ECO:0000256" key="2">
    <source>
        <dbReference type="ARBA" id="ARBA00007812"/>
    </source>
</evidence>
<keyword evidence="4" id="KW-0496">Mitochondrion</keyword>
<dbReference type="OrthoDB" id="2867507at2759"/>
<dbReference type="CDD" id="cd02002">
    <property type="entry name" value="TPP_BFDC"/>
    <property type="match status" value="1"/>
</dbReference>
<dbReference type="Gene3D" id="3.40.50.970">
    <property type="match status" value="2"/>
</dbReference>
<dbReference type="SUPFAM" id="SSF52518">
    <property type="entry name" value="Thiamin diphosphate-binding fold (THDP-binding)"/>
    <property type="match status" value="2"/>
</dbReference>
<dbReference type="PANTHER" id="PTHR18968:SF164">
    <property type="entry name" value="PYRUVATE DECARBOXYLASE"/>
    <property type="match status" value="1"/>
</dbReference>